<evidence type="ECO:0000313" key="4">
    <source>
        <dbReference type="Proteomes" id="UP000509510"/>
    </source>
</evidence>
<evidence type="ECO:0000259" key="2">
    <source>
        <dbReference type="Pfam" id="PF22893"/>
    </source>
</evidence>
<dbReference type="Proteomes" id="UP000509510">
    <property type="component" value="Chromosome V"/>
</dbReference>
<keyword evidence="4" id="KW-1185">Reference proteome</keyword>
<dbReference type="OrthoDB" id="4525689at2759"/>
<organism evidence="3 4">
    <name type="scientific">Talaromyces rugulosus</name>
    <name type="common">Penicillium rugulosum</name>
    <dbReference type="NCBI Taxonomy" id="121627"/>
    <lineage>
        <taxon>Eukaryota</taxon>
        <taxon>Fungi</taxon>
        <taxon>Dikarya</taxon>
        <taxon>Ascomycota</taxon>
        <taxon>Pezizomycotina</taxon>
        <taxon>Eurotiomycetes</taxon>
        <taxon>Eurotiomycetidae</taxon>
        <taxon>Eurotiales</taxon>
        <taxon>Trichocomaceae</taxon>
        <taxon>Talaromyces</taxon>
        <taxon>Talaromyces sect. Islandici</taxon>
    </lineage>
</organism>
<dbReference type="KEGG" id="trg:TRUGW13939_09455"/>
<evidence type="ECO:0000313" key="3">
    <source>
        <dbReference type="EMBL" id="QKX62296.1"/>
    </source>
</evidence>
<feature type="domain" description="Ubiquitin-like" evidence="2">
    <location>
        <begin position="159"/>
        <end position="243"/>
    </location>
</feature>
<dbReference type="PANTHER" id="PTHR38886">
    <property type="entry name" value="SESA DOMAIN-CONTAINING PROTEIN"/>
    <property type="match status" value="1"/>
</dbReference>
<dbReference type="AlphaFoldDB" id="A0A7H8R7T8"/>
<reference evidence="4" key="1">
    <citation type="submission" date="2020-06" db="EMBL/GenBank/DDBJ databases">
        <title>A chromosome-scale genome assembly of Talaromyces rugulosus W13939.</title>
        <authorList>
            <person name="Wang B."/>
            <person name="Guo L."/>
            <person name="Ye K."/>
            <person name="Wang L."/>
        </authorList>
    </citation>
    <scope>NUCLEOTIDE SEQUENCE [LARGE SCALE GENOMIC DNA]</scope>
    <source>
        <strain evidence="4">W13939</strain>
    </source>
</reference>
<feature type="compositionally biased region" description="Polar residues" evidence="1">
    <location>
        <begin position="289"/>
        <end position="298"/>
    </location>
</feature>
<evidence type="ECO:0000256" key="1">
    <source>
        <dbReference type="SAM" id="MobiDB-lite"/>
    </source>
</evidence>
<name>A0A7H8R7T8_TALRU</name>
<sequence>MPAGFSFSVGDFFAVLKLVDTVIDALRESPHSSSWFHALINELYALETALLRVKRLLSDIDGVEKAALQQVTSQCQRTIGGFYENVVRKNQPHLQQGCSNSRLKDAWAAVKWTVFRKEGFGGISYDNKFTQAGLTEQKNRRQDAGLLVSSHEIPSQVQRQQPIYLIDPFNMETPFHLEFVRSSEALLAVLKVNLKKSGCGPAIIDRGQFVIEELGTQSSIDLAGPWETCFYPGQRVAMSMIFKQQHQTKSSNSSCPRCGKDHEESTSMQITCTTCGTVFRRIQELIENTQTASPSSRGVDTRDTPENPVIGLSSTPRKRKRGEEDEDDDLLTNLKKFRRIQLISRCFKNQEDLLQHVVNEHPTIPNRIPCGWDPHESFGVNADTAPEFYIRDLFDCMNNYSKATRVIGEKPQKSPVNGAFIPSMTAQYLG</sequence>
<dbReference type="InterPro" id="IPR054464">
    <property type="entry name" value="ULD_fung"/>
</dbReference>
<dbReference type="PANTHER" id="PTHR38886:SF1">
    <property type="entry name" value="NACHT-NTPASE AND P-LOOP NTPASES N-TERMINAL DOMAIN-CONTAINING PROTEIN"/>
    <property type="match status" value="1"/>
</dbReference>
<dbReference type="EMBL" id="CP055902">
    <property type="protein sequence ID" value="QKX62296.1"/>
    <property type="molecule type" value="Genomic_DNA"/>
</dbReference>
<accession>A0A7H8R7T8</accession>
<dbReference type="Pfam" id="PF22893">
    <property type="entry name" value="ULD_2"/>
    <property type="match status" value="1"/>
</dbReference>
<dbReference type="GeneID" id="55996938"/>
<gene>
    <name evidence="3" type="ORF">TRUGW13939_09455</name>
</gene>
<feature type="region of interest" description="Disordered" evidence="1">
    <location>
        <begin position="289"/>
        <end position="327"/>
    </location>
</feature>
<proteinExistence type="predicted"/>
<dbReference type="RefSeq" id="XP_035348470.1">
    <property type="nucleotide sequence ID" value="XM_035492577.1"/>
</dbReference>
<protein>
    <recommendedName>
        <fullName evidence="2">Ubiquitin-like domain-containing protein</fullName>
    </recommendedName>
</protein>